<keyword evidence="1" id="KW-1133">Transmembrane helix</keyword>
<evidence type="ECO:0000313" key="3">
    <source>
        <dbReference type="Proteomes" id="UP000446657"/>
    </source>
</evidence>
<organism evidence="2 3">
    <name type="scientific">Roseburia faecis</name>
    <dbReference type="NCBI Taxonomy" id="301302"/>
    <lineage>
        <taxon>Bacteria</taxon>
        <taxon>Bacillati</taxon>
        <taxon>Bacillota</taxon>
        <taxon>Clostridia</taxon>
        <taxon>Lachnospirales</taxon>
        <taxon>Lachnospiraceae</taxon>
        <taxon>Roseburia</taxon>
    </lineage>
</organism>
<protein>
    <recommendedName>
        <fullName evidence="4">Stage III sporulation protein SpoAB</fullName>
    </recommendedName>
</protein>
<dbReference type="PROSITE" id="PS51257">
    <property type="entry name" value="PROKAR_LIPOPROTEIN"/>
    <property type="match status" value="1"/>
</dbReference>
<name>A0A844KN20_9FIRM</name>
<dbReference type="InterPro" id="IPR014198">
    <property type="entry name" value="Spore_III_AB"/>
</dbReference>
<feature type="transmembrane region" description="Helical" evidence="1">
    <location>
        <begin position="155"/>
        <end position="171"/>
    </location>
</feature>
<accession>A0A844KN20</accession>
<comment type="caution">
    <text evidence="2">The sequence shown here is derived from an EMBL/GenBank/DDBJ whole genome shotgun (WGS) entry which is preliminary data.</text>
</comment>
<evidence type="ECO:0000313" key="2">
    <source>
        <dbReference type="EMBL" id="MTR81203.1"/>
    </source>
</evidence>
<dbReference type="EMBL" id="WNAL01000009">
    <property type="protein sequence ID" value="MTR81203.1"/>
    <property type="molecule type" value="Genomic_DNA"/>
</dbReference>
<dbReference type="Proteomes" id="UP000446657">
    <property type="component" value="Unassembled WGS sequence"/>
</dbReference>
<dbReference type="Pfam" id="PF09548">
    <property type="entry name" value="Spore_III_AB"/>
    <property type="match status" value="1"/>
</dbReference>
<evidence type="ECO:0008006" key="4">
    <source>
        <dbReference type="Google" id="ProtNLM"/>
    </source>
</evidence>
<keyword evidence="1" id="KW-0472">Membrane</keyword>
<proteinExistence type="predicted"/>
<gene>
    <name evidence="2" type="ORF">GMD30_05630</name>
</gene>
<keyword evidence="1" id="KW-0812">Transmembrane</keyword>
<dbReference type="AlphaFoldDB" id="A0A844KN20"/>
<sequence length="172" mass="20030">MVARIFGTVLILAGCAGFLYKWAEGEKARQRMAEEWIRLFVRWGYALEQEHVRLYDFLSFYETADASMQAFLDEVCVCMRNHQNPSGQKIWQDCLQKHKRELQIGQEGWEILTSAAGAFYGESSAENLRCNEICRKRMEKFLAESRLEFFKKQRVYLPVGMLTGVVMIILLV</sequence>
<evidence type="ECO:0000256" key="1">
    <source>
        <dbReference type="SAM" id="Phobius"/>
    </source>
</evidence>
<feature type="transmembrane region" description="Helical" evidence="1">
    <location>
        <begin position="6"/>
        <end position="23"/>
    </location>
</feature>
<reference evidence="2 3" key="1">
    <citation type="journal article" date="2019" name="Nat. Med.">
        <title>A library of human gut bacterial isolates paired with longitudinal multiomics data enables mechanistic microbiome research.</title>
        <authorList>
            <person name="Poyet M."/>
            <person name="Groussin M."/>
            <person name="Gibbons S.M."/>
            <person name="Avila-Pacheco J."/>
            <person name="Jiang X."/>
            <person name="Kearney S.M."/>
            <person name="Perrotta A.R."/>
            <person name="Berdy B."/>
            <person name="Zhao S."/>
            <person name="Lieberman T.D."/>
            <person name="Swanson P.K."/>
            <person name="Smith M."/>
            <person name="Roesemann S."/>
            <person name="Alexander J.E."/>
            <person name="Rich S.A."/>
            <person name="Livny J."/>
            <person name="Vlamakis H."/>
            <person name="Clish C."/>
            <person name="Bullock K."/>
            <person name="Deik A."/>
            <person name="Scott J."/>
            <person name="Pierce K.A."/>
            <person name="Xavier R.J."/>
            <person name="Alm E.J."/>
        </authorList>
    </citation>
    <scope>NUCLEOTIDE SEQUENCE [LARGE SCALE GENOMIC DNA]</scope>
    <source>
        <strain evidence="2 3">BIOML-A1</strain>
    </source>
</reference>